<dbReference type="Gene3D" id="3.10.50.40">
    <property type="match status" value="1"/>
</dbReference>
<gene>
    <name evidence="3" type="ORF">CLEI1391_LOCUS17473</name>
</gene>
<reference evidence="3" key="1">
    <citation type="submission" date="2021-01" db="EMBL/GenBank/DDBJ databases">
        <authorList>
            <person name="Corre E."/>
            <person name="Pelletier E."/>
            <person name="Niang G."/>
            <person name="Scheremetjew M."/>
            <person name="Finn R."/>
            <person name="Kale V."/>
            <person name="Holt S."/>
            <person name="Cochrane G."/>
            <person name="Meng A."/>
            <person name="Brown T."/>
            <person name="Cohen L."/>
        </authorList>
    </citation>
    <scope>NUCLEOTIDE SEQUENCE</scope>
    <source>
        <strain evidence="3">SAG 11-49</strain>
    </source>
</reference>
<dbReference type="PROSITE" id="PS50059">
    <property type="entry name" value="FKBP_PPIASE"/>
    <property type="match status" value="1"/>
</dbReference>
<evidence type="ECO:0000256" key="1">
    <source>
        <dbReference type="PROSITE-ProRule" id="PRU00277"/>
    </source>
</evidence>
<proteinExistence type="predicted"/>
<dbReference type="EC" id="5.2.1.8" evidence="1"/>
<comment type="catalytic activity">
    <reaction evidence="1">
        <text>[protein]-peptidylproline (omega=180) = [protein]-peptidylproline (omega=0)</text>
        <dbReference type="Rhea" id="RHEA:16237"/>
        <dbReference type="Rhea" id="RHEA-COMP:10747"/>
        <dbReference type="Rhea" id="RHEA-COMP:10748"/>
        <dbReference type="ChEBI" id="CHEBI:83833"/>
        <dbReference type="ChEBI" id="CHEBI:83834"/>
        <dbReference type="EC" id="5.2.1.8"/>
    </reaction>
</comment>
<dbReference type="EMBL" id="HBFB01031220">
    <property type="protein sequence ID" value="CAD8693290.1"/>
    <property type="molecule type" value="Transcribed_RNA"/>
</dbReference>
<name>A0A7S0S0U5_9CHLO</name>
<evidence type="ECO:0000259" key="2">
    <source>
        <dbReference type="PROSITE" id="PS50059"/>
    </source>
</evidence>
<dbReference type="InterPro" id="IPR001179">
    <property type="entry name" value="PPIase_FKBP_dom"/>
</dbReference>
<dbReference type="SUPFAM" id="SSF54534">
    <property type="entry name" value="FKBP-like"/>
    <property type="match status" value="1"/>
</dbReference>
<dbReference type="AlphaFoldDB" id="A0A7S0S0U5"/>
<organism evidence="3">
    <name type="scientific">Chlamydomonas leiostraca</name>
    <dbReference type="NCBI Taxonomy" id="1034604"/>
    <lineage>
        <taxon>Eukaryota</taxon>
        <taxon>Viridiplantae</taxon>
        <taxon>Chlorophyta</taxon>
        <taxon>core chlorophytes</taxon>
        <taxon>Chlorophyceae</taxon>
        <taxon>CS clade</taxon>
        <taxon>Chlamydomonadales</taxon>
        <taxon>Chlamydomonadaceae</taxon>
        <taxon>Chlamydomonas</taxon>
    </lineage>
</organism>
<dbReference type="PANTHER" id="PTHR47598">
    <property type="entry name" value="PEPTIDYL-PROLYL CIS-TRANS ISOMERASE FKBP17-2, CHLOROPLASTIC"/>
    <property type="match status" value="1"/>
</dbReference>
<keyword evidence="1" id="KW-0413">Isomerase</keyword>
<dbReference type="InterPro" id="IPR053111">
    <property type="entry name" value="Chloro_FKBP-type_PPIase"/>
</dbReference>
<feature type="domain" description="PPIase FKBP-type" evidence="2">
    <location>
        <begin position="98"/>
        <end position="202"/>
    </location>
</feature>
<dbReference type="GO" id="GO:0009507">
    <property type="term" value="C:chloroplast"/>
    <property type="evidence" value="ECO:0007669"/>
    <property type="project" value="TreeGrafter"/>
</dbReference>
<dbReference type="InterPro" id="IPR046357">
    <property type="entry name" value="PPIase_dom_sf"/>
</dbReference>
<dbReference type="Pfam" id="PF00254">
    <property type="entry name" value="FKBP_C"/>
    <property type="match status" value="1"/>
</dbReference>
<dbReference type="PANTHER" id="PTHR47598:SF1">
    <property type="entry name" value="PEPTIDYL-PROLYL CIS-TRANS ISOMERASE FKBP17-2, CHLOROPLASTIC"/>
    <property type="match status" value="1"/>
</dbReference>
<evidence type="ECO:0000313" key="3">
    <source>
        <dbReference type="EMBL" id="CAD8693290.1"/>
    </source>
</evidence>
<sequence length="237" mass="24763">MSVLRLNVCVNPHRAARVSTKRACCSPISRRVTRVASHTKDVESTSDERAIDRRSVALLGALSALMAPSVASAEEGGAPSITIDQDVPGIGSHGAAKGDLLLLHYVGRLKDSGQVFDSTRGGLMYRDGGLGVLRPVIIRLGGDPVPGICAGLRQGLLGMTVGGRRTFSVPPELGFRSTVLAPYAVVPGGAALQYEVELLRLSARGPDELTKGVERCGQGGAGAQTEKCGEITYAEFV</sequence>
<dbReference type="GO" id="GO:0003755">
    <property type="term" value="F:peptidyl-prolyl cis-trans isomerase activity"/>
    <property type="evidence" value="ECO:0007669"/>
    <property type="project" value="UniProtKB-KW"/>
</dbReference>
<keyword evidence="1" id="KW-0697">Rotamase</keyword>
<protein>
    <recommendedName>
        <fullName evidence="1">peptidylprolyl isomerase</fullName>
        <ecNumber evidence="1">5.2.1.8</ecNumber>
    </recommendedName>
</protein>
<accession>A0A7S0S0U5</accession>